<feature type="compositionally biased region" description="Basic and acidic residues" evidence="1">
    <location>
        <begin position="76"/>
        <end position="87"/>
    </location>
</feature>
<proteinExistence type="predicted"/>
<reference evidence="2" key="2">
    <citation type="submission" date="2022-06" db="UniProtKB">
        <authorList>
            <consortium name="EnsemblMetazoa"/>
        </authorList>
    </citation>
    <scope>IDENTIFICATION</scope>
    <source>
        <strain evidence="2">PS312</strain>
    </source>
</reference>
<evidence type="ECO:0000256" key="1">
    <source>
        <dbReference type="SAM" id="MobiDB-lite"/>
    </source>
</evidence>
<accession>A0A8R1V0D7</accession>
<dbReference type="PANTHER" id="PTHR33845">
    <property type="entry name" value="C2H2-TYPE DOMAIN-CONTAINING PROTEIN"/>
    <property type="match status" value="1"/>
</dbReference>
<protein>
    <submittedName>
        <fullName evidence="2">Uncharacterized protein</fullName>
    </submittedName>
</protein>
<gene>
    <name evidence="2" type="primary">WBGene00281922</name>
</gene>
<dbReference type="OrthoDB" id="271164at2759"/>
<feature type="compositionally biased region" description="Basic and acidic residues" evidence="1">
    <location>
        <begin position="56"/>
        <end position="69"/>
    </location>
</feature>
<dbReference type="EnsemblMetazoa" id="PPA43553.1">
    <property type="protein sequence ID" value="PPA43553.1"/>
    <property type="gene ID" value="WBGene00281922"/>
</dbReference>
<name>A0A2A6C549_PRIPA</name>
<reference evidence="3" key="1">
    <citation type="journal article" date="2008" name="Nat. Genet.">
        <title>The Pristionchus pacificus genome provides a unique perspective on nematode lifestyle and parasitism.</title>
        <authorList>
            <person name="Dieterich C."/>
            <person name="Clifton S.W."/>
            <person name="Schuster L.N."/>
            <person name="Chinwalla A."/>
            <person name="Delehaunty K."/>
            <person name="Dinkelacker I."/>
            <person name="Fulton L."/>
            <person name="Fulton R."/>
            <person name="Godfrey J."/>
            <person name="Minx P."/>
            <person name="Mitreva M."/>
            <person name="Roeseler W."/>
            <person name="Tian H."/>
            <person name="Witte H."/>
            <person name="Yang S.P."/>
            <person name="Wilson R.K."/>
            <person name="Sommer R.J."/>
        </authorList>
    </citation>
    <scope>NUCLEOTIDE SEQUENCE [LARGE SCALE GENOMIC DNA]</scope>
    <source>
        <strain evidence="3">PS312</strain>
    </source>
</reference>
<organism evidence="2 3">
    <name type="scientific">Pristionchus pacificus</name>
    <name type="common">Parasitic nematode worm</name>
    <dbReference type="NCBI Taxonomy" id="54126"/>
    <lineage>
        <taxon>Eukaryota</taxon>
        <taxon>Metazoa</taxon>
        <taxon>Ecdysozoa</taxon>
        <taxon>Nematoda</taxon>
        <taxon>Chromadorea</taxon>
        <taxon>Rhabditida</taxon>
        <taxon>Rhabditina</taxon>
        <taxon>Diplogasteromorpha</taxon>
        <taxon>Diplogasteroidea</taxon>
        <taxon>Neodiplogasteridae</taxon>
        <taxon>Pristionchus</taxon>
    </lineage>
</organism>
<dbReference type="Proteomes" id="UP000005239">
    <property type="component" value="Unassembled WGS sequence"/>
</dbReference>
<keyword evidence="3" id="KW-1185">Reference proteome</keyword>
<evidence type="ECO:0000313" key="2">
    <source>
        <dbReference type="EnsemblMetazoa" id="PPA43553.1"/>
    </source>
</evidence>
<dbReference type="AlphaFoldDB" id="A0A2A6C549"/>
<sequence length="162" mass="19072">MKKNMMRRSLGGPIMKSPRRSFTISLAPGSRLLHSFRNIKHSVRLVPHSPFPSSPPRERGNRKRLDVGRHKIRLSQKKEHQRKEHGNRQRRYVKLIDDFERDLAEEGMSLDDSEEEVDLERPLDEDDLIITSDEIYDLVHSNMEFFDNPSEPVFSDFGEFEQ</sequence>
<feature type="region of interest" description="Disordered" evidence="1">
    <location>
        <begin position="46"/>
        <end position="90"/>
    </location>
</feature>
<evidence type="ECO:0000313" key="3">
    <source>
        <dbReference type="Proteomes" id="UP000005239"/>
    </source>
</evidence>
<accession>A0A2A6C549</accession>
<dbReference type="PANTHER" id="PTHR33845:SF1">
    <property type="entry name" value="C2H2-TYPE DOMAIN-CONTAINING PROTEIN"/>
    <property type="match status" value="1"/>
</dbReference>